<keyword evidence="6" id="KW-1185">Reference proteome</keyword>
<accession>A0A934QC63</accession>
<evidence type="ECO:0000259" key="4">
    <source>
        <dbReference type="SMART" id="SM00861"/>
    </source>
</evidence>
<dbReference type="PANTHER" id="PTHR43257">
    <property type="entry name" value="PYRUVATE DEHYDROGENASE E1 COMPONENT BETA SUBUNIT"/>
    <property type="match status" value="1"/>
</dbReference>
<dbReference type="InterPro" id="IPR005475">
    <property type="entry name" value="Transketolase-like_Pyr-bd"/>
</dbReference>
<dbReference type="RefSeq" id="WP_200132148.1">
    <property type="nucleotide sequence ID" value="NZ_JAEHOI010000006.1"/>
</dbReference>
<dbReference type="Gene3D" id="3.40.50.970">
    <property type="match status" value="1"/>
</dbReference>
<dbReference type="InterPro" id="IPR009014">
    <property type="entry name" value="Transketo_C/PFOR_II"/>
</dbReference>
<sequence>MTGTAAVATLSERQTLPLARALNEGLRSAMVANDRVLMMGEDIGPLGGVFRVTDKLQAQFGSARVLDTPLAEAGIVGSAIGLALRGYRPVIEIQFDGFIFPAFNQIVTQLAKFRNRHEGGVALPIVIRVPYGGHIGAVEHHQESPEAYFAHTPGLRVVSPSTANDAYWMIQQAIESDDPVLFFEPKAKYWHKGEVDPTAPSGALHQTRIARPGTDCTVVGWGAMVTTLLQAAEVAQSEGTSLEVVDLRSVSPIDYAPLLESVRRTGRLVVAHEAQGFGGMGGEIAAHVAEHAFYSLQAPVLRVTGYDVPFPPARLEGLYLPDADRVLEAVDRTMHY</sequence>
<dbReference type="EMBL" id="JAEHOI010000006">
    <property type="protein sequence ID" value="MBK0421949.1"/>
    <property type="molecule type" value="Genomic_DNA"/>
</dbReference>
<name>A0A934QC63_9MICO</name>
<evidence type="ECO:0000313" key="6">
    <source>
        <dbReference type="Proteomes" id="UP000618733"/>
    </source>
</evidence>
<keyword evidence="3" id="KW-0786">Thiamine pyrophosphate</keyword>
<dbReference type="Proteomes" id="UP000618733">
    <property type="component" value="Unassembled WGS sequence"/>
</dbReference>
<dbReference type="Pfam" id="PF02780">
    <property type="entry name" value="Transketolase_C"/>
    <property type="match status" value="1"/>
</dbReference>
<protein>
    <submittedName>
        <fullName evidence="5">Alpha-ketoacid dehydrogenase subunit beta</fullName>
    </submittedName>
</protein>
<feature type="domain" description="Transketolase-like pyrimidine-binding" evidence="4">
    <location>
        <begin position="16"/>
        <end position="191"/>
    </location>
</feature>
<dbReference type="InterPro" id="IPR029061">
    <property type="entry name" value="THDP-binding"/>
</dbReference>
<dbReference type="AlphaFoldDB" id="A0A934QC63"/>
<evidence type="ECO:0000256" key="3">
    <source>
        <dbReference type="ARBA" id="ARBA00023052"/>
    </source>
</evidence>
<dbReference type="FunFam" id="3.40.50.970:FF:000001">
    <property type="entry name" value="Pyruvate dehydrogenase E1 beta subunit"/>
    <property type="match status" value="1"/>
</dbReference>
<dbReference type="GO" id="GO:0016491">
    <property type="term" value="F:oxidoreductase activity"/>
    <property type="evidence" value="ECO:0007669"/>
    <property type="project" value="UniProtKB-KW"/>
</dbReference>
<dbReference type="PANTHER" id="PTHR43257:SF2">
    <property type="entry name" value="PYRUVATE DEHYDROGENASE E1 COMPONENT SUBUNIT BETA"/>
    <property type="match status" value="1"/>
</dbReference>
<keyword evidence="2" id="KW-0560">Oxidoreductase</keyword>
<dbReference type="SUPFAM" id="SSF52922">
    <property type="entry name" value="TK C-terminal domain-like"/>
    <property type="match status" value="1"/>
</dbReference>
<gene>
    <name evidence="5" type="ORF">JD292_07655</name>
</gene>
<proteinExistence type="predicted"/>
<organism evidence="5 6">
    <name type="scientific">Leucobacter edaphi</name>
    <dbReference type="NCBI Taxonomy" id="2796472"/>
    <lineage>
        <taxon>Bacteria</taxon>
        <taxon>Bacillati</taxon>
        <taxon>Actinomycetota</taxon>
        <taxon>Actinomycetes</taxon>
        <taxon>Micrococcales</taxon>
        <taxon>Microbacteriaceae</taxon>
        <taxon>Leucobacter</taxon>
    </lineage>
</organism>
<dbReference type="Pfam" id="PF02779">
    <property type="entry name" value="Transket_pyr"/>
    <property type="match status" value="1"/>
</dbReference>
<dbReference type="Gene3D" id="3.40.50.920">
    <property type="match status" value="1"/>
</dbReference>
<dbReference type="SUPFAM" id="SSF52518">
    <property type="entry name" value="Thiamin diphosphate-binding fold (THDP-binding)"/>
    <property type="match status" value="1"/>
</dbReference>
<comment type="caution">
    <text evidence="5">The sequence shown here is derived from an EMBL/GenBank/DDBJ whole genome shotgun (WGS) entry which is preliminary data.</text>
</comment>
<evidence type="ECO:0000256" key="1">
    <source>
        <dbReference type="ARBA" id="ARBA00001964"/>
    </source>
</evidence>
<dbReference type="InterPro" id="IPR033248">
    <property type="entry name" value="Transketolase_C"/>
</dbReference>
<dbReference type="SMART" id="SM00861">
    <property type="entry name" value="Transket_pyr"/>
    <property type="match status" value="1"/>
</dbReference>
<dbReference type="GO" id="GO:0000287">
    <property type="term" value="F:magnesium ion binding"/>
    <property type="evidence" value="ECO:0007669"/>
    <property type="project" value="UniProtKB-ARBA"/>
</dbReference>
<evidence type="ECO:0000256" key="2">
    <source>
        <dbReference type="ARBA" id="ARBA00023002"/>
    </source>
</evidence>
<reference evidence="5" key="1">
    <citation type="submission" date="2020-12" db="EMBL/GenBank/DDBJ databases">
        <title>Leucobacter sp. CAS2, isolated from Chromium sludge.</title>
        <authorList>
            <person name="Xu Z."/>
        </authorList>
    </citation>
    <scope>NUCLEOTIDE SEQUENCE</scope>
    <source>
        <strain evidence="5">CSA2</strain>
    </source>
</reference>
<dbReference type="CDD" id="cd07036">
    <property type="entry name" value="TPP_PYR_E1-PDHc-beta_like"/>
    <property type="match status" value="1"/>
</dbReference>
<comment type="cofactor">
    <cofactor evidence="1">
        <name>thiamine diphosphate</name>
        <dbReference type="ChEBI" id="CHEBI:58937"/>
    </cofactor>
</comment>
<evidence type="ECO:0000313" key="5">
    <source>
        <dbReference type="EMBL" id="MBK0421949.1"/>
    </source>
</evidence>
<dbReference type="FunFam" id="3.40.50.920:FF:000001">
    <property type="entry name" value="Pyruvate dehydrogenase E1 beta subunit"/>
    <property type="match status" value="1"/>
</dbReference>